<organism evidence="5 6">
    <name type="scientific">Nocardia jiangxiensis</name>
    <dbReference type="NCBI Taxonomy" id="282685"/>
    <lineage>
        <taxon>Bacteria</taxon>
        <taxon>Bacillati</taxon>
        <taxon>Actinomycetota</taxon>
        <taxon>Actinomycetes</taxon>
        <taxon>Mycobacteriales</taxon>
        <taxon>Nocardiaceae</taxon>
        <taxon>Nocardia</taxon>
    </lineage>
</organism>
<protein>
    <submittedName>
        <fullName evidence="5">MarR family winged helix-turn-helix transcriptional regulator</fullName>
    </submittedName>
</protein>
<proteinExistence type="predicted"/>
<keyword evidence="3" id="KW-0804">Transcription</keyword>
<dbReference type="RefSeq" id="WP_040824565.1">
    <property type="nucleotide sequence ID" value="NZ_JBIAQY010000013.1"/>
</dbReference>
<evidence type="ECO:0000259" key="4">
    <source>
        <dbReference type="PROSITE" id="PS50995"/>
    </source>
</evidence>
<dbReference type="Pfam" id="PF12802">
    <property type="entry name" value="MarR_2"/>
    <property type="match status" value="1"/>
</dbReference>
<keyword evidence="6" id="KW-1185">Reference proteome</keyword>
<dbReference type="InterPro" id="IPR036390">
    <property type="entry name" value="WH_DNA-bd_sf"/>
</dbReference>
<dbReference type="PANTHER" id="PTHR33164:SF106">
    <property type="entry name" value="TRANSCRIPTIONAL REGULATORY PROTEIN"/>
    <property type="match status" value="1"/>
</dbReference>
<keyword evidence="1" id="KW-0805">Transcription regulation</keyword>
<comment type="caution">
    <text evidence="5">The sequence shown here is derived from an EMBL/GenBank/DDBJ whole genome shotgun (WGS) entry which is preliminary data.</text>
</comment>
<evidence type="ECO:0000256" key="3">
    <source>
        <dbReference type="ARBA" id="ARBA00023163"/>
    </source>
</evidence>
<dbReference type="PROSITE" id="PS50995">
    <property type="entry name" value="HTH_MARR_2"/>
    <property type="match status" value="1"/>
</dbReference>
<feature type="domain" description="HTH marR-type" evidence="4">
    <location>
        <begin position="10"/>
        <end position="150"/>
    </location>
</feature>
<evidence type="ECO:0000256" key="1">
    <source>
        <dbReference type="ARBA" id="ARBA00023015"/>
    </source>
</evidence>
<dbReference type="EMBL" id="JBIAQY010000013">
    <property type="protein sequence ID" value="MFF3572307.1"/>
    <property type="molecule type" value="Genomic_DNA"/>
</dbReference>
<dbReference type="InterPro" id="IPR023187">
    <property type="entry name" value="Tscrpt_reg_MarR-type_CS"/>
</dbReference>
<gene>
    <name evidence="5" type="ORF">ACFYXQ_31490</name>
</gene>
<dbReference type="Proteomes" id="UP001601992">
    <property type="component" value="Unassembled WGS sequence"/>
</dbReference>
<dbReference type="PROSITE" id="PS01117">
    <property type="entry name" value="HTH_MARR_1"/>
    <property type="match status" value="1"/>
</dbReference>
<dbReference type="InterPro" id="IPR000835">
    <property type="entry name" value="HTH_MarR-typ"/>
</dbReference>
<dbReference type="InterPro" id="IPR039422">
    <property type="entry name" value="MarR/SlyA-like"/>
</dbReference>
<dbReference type="Gene3D" id="1.10.10.10">
    <property type="entry name" value="Winged helix-like DNA-binding domain superfamily/Winged helix DNA-binding domain"/>
    <property type="match status" value="1"/>
</dbReference>
<keyword evidence="2" id="KW-0238">DNA-binding</keyword>
<name>A0ABW6S7R6_9NOCA</name>
<dbReference type="SMART" id="SM00347">
    <property type="entry name" value="HTH_MARR"/>
    <property type="match status" value="1"/>
</dbReference>
<reference evidence="5 6" key="1">
    <citation type="submission" date="2024-10" db="EMBL/GenBank/DDBJ databases">
        <title>The Natural Products Discovery Center: Release of the First 8490 Sequenced Strains for Exploring Actinobacteria Biosynthetic Diversity.</title>
        <authorList>
            <person name="Kalkreuter E."/>
            <person name="Kautsar S.A."/>
            <person name="Yang D."/>
            <person name="Bader C.D."/>
            <person name="Teijaro C.N."/>
            <person name="Fluegel L."/>
            <person name="Davis C.M."/>
            <person name="Simpson J.R."/>
            <person name="Lauterbach L."/>
            <person name="Steele A.D."/>
            <person name="Gui C."/>
            <person name="Meng S."/>
            <person name="Li G."/>
            <person name="Viehrig K."/>
            <person name="Ye F."/>
            <person name="Su P."/>
            <person name="Kiefer A.F."/>
            <person name="Nichols A."/>
            <person name="Cepeda A.J."/>
            <person name="Yan W."/>
            <person name="Fan B."/>
            <person name="Jiang Y."/>
            <person name="Adhikari A."/>
            <person name="Zheng C.-J."/>
            <person name="Schuster L."/>
            <person name="Cowan T.M."/>
            <person name="Smanski M.J."/>
            <person name="Chevrette M.G."/>
            <person name="De Carvalho L.P.S."/>
            <person name="Shen B."/>
        </authorList>
    </citation>
    <scope>NUCLEOTIDE SEQUENCE [LARGE SCALE GENOMIC DNA]</scope>
    <source>
        <strain evidence="5 6">NPDC002593</strain>
    </source>
</reference>
<evidence type="ECO:0000256" key="2">
    <source>
        <dbReference type="ARBA" id="ARBA00023125"/>
    </source>
</evidence>
<dbReference type="SUPFAM" id="SSF46785">
    <property type="entry name" value="Winged helix' DNA-binding domain"/>
    <property type="match status" value="1"/>
</dbReference>
<dbReference type="PANTHER" id="PTHR33164">
    <property type="entry name" value="TRANSCRIPTIONAL REGULATOR, MARR FAMILY"/>
    <property type="match status" value="1"/>
</dbReference>
<dbReference type="InterPro" id="IPR036388">
    <property type="entry name" value="WH-like_DNA-bd_sf"/>
</dbReference>
<accession>A0ABW6S7R6</accession>
<sequence>MAEGSTDATRDELEAAIARDIRALTAVSDQISHLFAHSNNLRPNDFRALMYIATADAEGSPLTAGGLGALLGLSPAAITYLVERLIESGHIEREPDELDKRRVLLHYSGYGMTVAAGFFTPVSLRTRSAMADLPDADLRTAHRVLAAIVGALRDHSAATASGPDRPEQGRGD</sequence>
<evidence type="ECO:0000313" key="5">
    <source>
        <dbReference type="EMBL" id="MFF3572307.1"/>
    </source>
</evidence>
<evidence type="ECO:0000313" key="6">
    <source>
        <dbReference type="Proteomes" id="UP001601992"/>
    </source>
</evidence>